<dbReference type="EMBL" id="JXJN01018255">
    <property type="status" value="NOT_ANNOTATED_CDS"/>
    <property type="molecule type" value="Genomic_DNA"/>
</dbReference>
<organism evidence="2 3">
    <name type="scientific">Glossina palpalis gambiensis</name>
    <dbReference type="NCBI Taxonomy" id="67801"/>
    <lineage>
        <taxon>Eukaryota</taxon>
        <taxon>Metazoa</taxon>
        <taxon>Ecdysozoa</taxon>
        <taxon>Arthropoda</taxon>
        <taxon>Hexapoda</taxon>
        <taxon>Insecta</taxon>
        <taxon>Pterygota</taxon>
        <taxon>Neoptera</taxon>
        <taxon>Endopterygota</taxon>
        <taxon>Diptera</taxon>
        <taxon>Brachycera</taxon>
        <taxon>Muscomorpha</taxon>
        <taxon>Hippoboscoidea</taxon>
        <taxon>Glossinidae</taxon>
        <taxon>Glossina</taxon>
    </lineage>
</organism>
<feature type="transmembrane region" description="Helical" evidence="1">
    <location>
        <begin position="26"/>
        <end position="46"/>
    </location>
</feature>
<dbReference type="VEuPathDB" id="VectorBase:GPPI036860"/>
<proteinExistence type="predicted"/>
<keyword evidence="1" id="KW-0472">Membrane</keyword>
<keyword evidence="1" id="KW-1133">Transmembrane helix</keyword>
<dbReference type="Proteomes" id="UP000092460">
    <property type="component" value="Unassembled WGS sequence"/>
</dbReference>
<keyword evidence="3" id="KW-1185">Reference proteome</keyword>
<protein>
    <submittedName>
        <fullName evidence="2">Uncharacterized protein</fullName>
    </submittedName>
</protein>
<keyword evidence="1" id="KW-0812">Transmembrane</keyword>
<dbReference type="EnsemblMetazoa" id="GPPI036860-RA">
    <property type="protein sequence ID" value="GPPI036860-PA"/>
    <property type="gene ID" value="GPPI036860"/>
</dbReference>
<name>A0A1B0BPY1_9MUSC</name>
<evidence type="ECO:0000313" key="3">
    <source>
        <dbReference type="Proteomes" id="UP000092460"/>
    </source>
</evidence>
<evidence type="ECO:0000313" key="2">
    <source>
        <dbReference type="EnsemblMetazoa" id="GPPI036860-PA"/>
    </source>
</evidence>
<reference evidence="2" key="2">
    <citation type="submission" date="2020-05" db="UniProtKB">
        <authorList>
            <consortium name="EnsemblMetazoa"/>
        </authorList>
    </citation>
    <scope>IDENTIFICATION</scope>
    <source>
        <strain evidence="2">IAEA</strain>
    </source>
</reference>
<dbReference type="AlphaFoldDB" id="A0A1B0BPY1"/>
<accession>A0A1B0BPY1</accession>
<sequence>MFNVKADLQRENFPWGSLGLNWSFKVVARLELIIVIIASVSITPLINSPAMVTLAITPDLSTRSSGDS</sequence>
<evidence type="ECO:0000256" key="1">
    <source>
        <dbReference type="SAM" id="Phobius"/>
    </source>
</evidence>
<reference evidence="3" key="1">
    <citation type="submission" date="2015-01" db="EMBL/GenBank/DDBJ databases">
        <authorList>
            <person name="Aksoy S."/>
            <person name="Warren W."/>
            <person name="Wilson R.K."/>
        </authorList>
    </citation>
    <scope>NUCLEOTIDE SEQUENCE [LARGE SCALE GENOMIC DNA]</scope>
    <source>
        <strain evidence="3">IAEA</strain>
    </source>
</reference>